<dbReference type="EMBL" id="LEKV01004580">
    <property type="protein sequence ID" value="KVH93968.1"/>
    <property type="molecule type" value="Genomic_DNA"/>
</dbReference>
<protein>
    <submittedName>
        <fullName evidence="1">Uncharacterized protein</fullName>
    </submittedName>
</protein>
<accession>A0A103XNG3</accession>
<feature type="non-terminal residue" evidence="1">
    <location>
        <position position="1"/>
    </location>
</feature>
<evidence type="ECO:0000313" key="1">
    <source>
        <dbReference type="EMBL" id="KVH93968.1"/>
    </source>
</evidence>
<name>A0A103XNG3_CYNCS</name>
<dbReference type="AlphaFoldDB" id="A0A103XNG3"/>
<gene>
    <name evidence="1" type="ORF">Ccrd_003974</name>
</gene>
<organism evidence="1 2">
    <name type="scientific">Cynara cardunculus var. scolymus</name>
    <name type="common">Globe artichoke</name>
    <name type="synonym">Cynara scolymus</name>
    <dbReference type="NCBI Taxonomy" id="59895"/>
    <lineage>
        <taxon>Eukaryota</taxon>
        <taxon>Viridiplantae</taxon>
        <taxon>Streptophyta</taxon>
        <taxon>Embryophyta</taxon>
        <taxon>Tracheophyta</taxon>
        <taxon>Spermatophyta</taxon>
        <taxon>Magnoliopsida</taxon>
        <taxon>eudicotyledons</taxon>
        <taxon>Gunneridae</taxon>
        <taxon>Pentapetalae</taxon>
        <taxon>asterids</taxon>
        <taxon>campanulids</taxon>
        <taxon>Asterales</taxon>
        <taxon>Asteraceae</taxon>
        <taxon>Carduoideae</taxon>
        <taxon>Cardueae</taxon>
        <taxon>Carduinae</taxon>
        <taxon>Cynara</taxon>
    </lineage>
</organism>
<dbReference type="Proteomes" id="UP000243975">
    <property type="component" value="Unassembled WGS sequence"/>
</dbReference>
<reference evidence="1 2" key="1">
    <citation type="journal article" date="2016" name="Sci. Rep.">
        <title>The genome sequence of the outbreeding globe artichoke constructed de novo incorporating a phase-aware low-pass sequencing strategy of F1 progeny.</title>
        <authorList>
            <person name="Scaglione D."/>
            <person name="Reyes-Chin-Wo S."/>
            <person name="Acquadro A."/>
            <person name="Froenicke L."/>
            <person name="Portis E."/>
            <person name="Beitel C."/>
            <person name="Tirone M."/>
            <person name="Mauro R."/>
            <person name="Lo Monaco A."/>
            <person name="Mauromicale G."/>
            <person name="Faccioli P."/>
            <person name="Cattivelli L."/>
            <person name="Rieseberg L."/>
            <person name="Michelmore R."/>
            <person name="Lanteri S."/>
        </authorList>
    </citation>
    <scope>NUCLEOTIDE SEQUENCE [LARGE SCALE GENOMIC DNA]</scope>
    <source>
        <strain evidence="1">2C</strain>
    </source>
</reference>
<proteinExistence type="predicted"/>
<dbReference type="Gramene" id="KVH93968">
    <property type="protein sequence ID" value="KVH93968"/>
    <property type="gene ID" value="Ccrd_003974"/>
</dbReference>
<keyword evidence="2" id="KW-1185">Reference proteome</keyword>
<comment type="caution">
    <text evidence="1">The sequence shown here is derived from an EMBL/GenBank/DDBJ whole genome shotgun (WGS) entry which is preliminary data.</text>
</comment>
<evidence type="ECO:0000313" key="2">
    <source>
        <dbReference type="Proteomes" id="UP000243975"/>
    </source>
</evidence>
<sequence>MEIIEIPPGKFGGGTVSVGGVGGGFLGNVLGGDANGADQEKMKCGDGGAFLGKVLGGDANGAN</sequence>